<dbReference type="Proteomes" id="UP000029067">
    <property type="component" value="Unassembled WGS sequence"/>
</dbReference>
<evidence type="ECO:0000256" key="2">
    <source>
        <dbReference type="SAM" id="Phobius"/>
    </source>
</evidence>
<evidence type="ECO:0000313" key="4">
    <source>
        <dbReference type="Proteomes" id="UP000029067"/>
    </source>
</evidence>
<reference evidence="3 4" key="1">
    <citation type="submission" date="2014-03" db="EMBL/GenBank/DDBJ databases">
        <title>Genomics of Bifidobacteria.</title>
        <authorList>
            <person name="Ventura M."/>
            <person name="Milani C."/>
            <person name="Lugli G.A."/>
        </authorList>
    </citation>
    <scope>NUCLEOTIDE SEQUENCE [LARGE SCALE GENOMIC DNA]</scope>
    <source>
        <strain evidence="3 4">LMG 10738</strain>
    </source>
</reference>
<evidence type="ECO:0000256" key="1">
    <source>
        <dbReference type="SAM" id="MobiDB-lite"/>
    </source>
</evidence>
<feature type="transmembrane region" description="Helical" evidence="2">
    <location>
        <begin position="85"/>
        <end position="104"/>
    </location>
</feature>
<feature type="region of interest" description="Disordered" evidence="1">
    <location>
        <begin position="1"/>
        <end position="29"/>
    </location>
</feature>
<keyword evidence="2" id="KW-0472">Membrane</keyword>
<accession>A0A087B4L5</accession>
<dbReference type="AlphaFoldDB" id="A0A087B4L5"/>
<protein>
    <recommendedName>
        <fullName evidence="5">Tripartite tricarboxylate transporter TctB family protein</fullName>
    </recommendedName>
</protein>
<dbReference type="OrthoDB" id="3242741at2"/>
<sequence>MANRAQRRAKGGAPQAGSRSHGGMIDEASLQDRSLRLKEGRKGPWKPTSSELKKYEEIAMGTDPNDFDPPSVIHAPHSVRNWFRLFAWILIVVAAIAFFVIMWLPQRPLWAIITVVAALAVGVLSLFFVSGNPRNNPNLDQNGTAV</sequence>
<feature type="compositionally biased region" description="Basic residues" evidence="1">
    <location>
        <begin position="1"/>
        <end position="10"/>
    </location>
</feature>
<comment type="caution">
    <text evidence="3">The sequence shown here is derived from an EMBL/GenBank/DDBJ whole genome shotgun (WGS) entry which is preliminary data.</text>
</comment>
<dbReference type="EMBL" id="JGYV01000001">
    <property type="protein sequence ID" value="KFI65965.1"/>
    <property type="molecule type" value="Genomic_DNA"/>
</dbReference>
<proteinExistence type="predicted"/>
<organism evidence="3 4">
    <name type="scientific">Bifidobacterium cuniculi</name>
    <dbReference type="NCBI Taxonomy" id="1688"/>
    <lineage>
        <taxon>Bacteria</taxon>
        <taxon>Bacillati</taxon>
        <taxon>Actinomycetota</taxon>
        <taxon>Actinomycetes</taxon>
        <taxon>Bifidobacteriales</taxon>
        <taxon>Bifidobacteriaceae</taxon>
        <taxon>Bifidobacterium</taxon>
    </lineage>
</organism>
<evidence type="ECO:0000313" key="3">
    <source>
        <dbReference type="EMBL" id="KFI65965.1"/>
    </source>
</evidence>
<keyword evidence="4" id="KW-1185">Reference proteome</keyword>
<dbReference type="STRING" id="1688.BCUN_0464"/>
<dbReference type="RefSeq" id="WP_033516199.1">
    <property type="nucleotide sequence ID" value="NZ_JGYV01000001.1"/>
</dbReference>
<dbReference type="eggNOG" id="ENOG5032C84">
    <property type="taxonomic scope" value="Bacteria"/>
</dbReference>
<keyword evidence="2" id="KW-1133">Transmembrane helix</keyword>
<gene>
    <name evidence="3" type="ORF">BCUN_0464</name>
</gene>
<keyword evidence="2" id="KW-0812">Transmembrane</keyword>
<evidence type="ECO:0008006" key="5">
    <source>
        <dbReference type="Google" id="ProtNLM"/>
    </source>
</evidence>
<name>A0A087B4L5_9BIFI</name>
<feature type="transmembrane region" description="Helical" evidence="2">
    <location>
        <begin position="110"/>
        <end position="129"/>
    </location>
</feature>